<feature type="compositionally biased region" description="Basic and acidic residues" evidence="5">
    <location>
        <begin position="469"/>
        <end position="492"/>
    </location>
</feature>
<feature type="region of interest" description="Disordered" evidence="5">
    <location>
        <begin position="436"/>
        <end position="556"/>
    </location>
</feature>
<keyword evidence="1 4" id="KW-0479">Metal-binding</keyword>
<feature type="domain" description="LIM zinc-binding" evidence="6">
    <location>
        <begin position="1"/>
        <end position="60"/>
    </location>
</feature>
<sequence length="1807" mass="197728">MCSACLTSVYPMEKMVANKLILHNKCFCCKHCKNKLSLHNYSSLYGEFYCIFHYQQLFKQKGNYDEGFGHKQHKDRWLQRNNKTDEPDSKDVPKITRSWSNMAEGLESNTKVIATKSGSKNLSDIKQPIDIRDKKKMNWPPEKKPTTAKIAKHFYITSGRKQIPENGKTTALVHTTVTSKYNDTEKNELKMARGQLKKTECEKSPSSLRSPVLGIKEPIQAKHDKLPAKLQLKETHLWKSSNKQELKLKEDIGSTVVDSLSPCLGKAMTIPENNTKDFNMNATTINAINNSCTTEDQKTTKKTVRFAPDVVQSDQSLSDLSSEEQKIAEFHQQNFIDTSDVYTRKPMSDVRSSMKPKHSTSESSKGQVDNGIVQTVHEYRHDEKANNTSEQQLANVETHQEIQKSNEVIHTSLDLLHEKGVHIESQTDDVLAHSTNDETEVSAQETPKILNDTEDTSVGHSDSATQNKMEQEHSKSEERTSEKNTSKTEKGRISGIKNFIQKSNSLKSNDKKTIKMGSWSMGKSPISKMLASGGSENVSNTDPKNHKGTETKTGGILGKLFQSPTEKRVEHNKSKLKVEERKEAFLSKEKSIGKDQKMTKEMAKDSGTSLEPLSKEEAVKEMKGDMLASSQNTFDITEVLPPLKSPSPDITADNQSDITSPAHSASLEHADSTNLLNNAQYNPQSHETIGISVIKDASVENTNPFANPQSTETGDLFAAEDASRARELNVTSPPPIANEEHIDNINLFDNPQSNPPSSDTVALKDASVEHTDNINLFDNPRSSKAVDLLAAEDASGENTDNRKLFDNPQSYQHSRETSDLSLVESDMSVSHSTPTVVQEIKIDPHGSIGQFISNDPFQDEPQSILQGFSGSGNDQLFIIPSDTDMSVPIPQSQVVDVPEFTTSPLCDGSASKVDHVTPQETGDPFGSSDTQQIITSTTTNDIFDFSLGLLTGIFEDASGENTDNRKLFDNPQSYQHSRETSDLSLVESDMSVSHSTPTVVQEIKIDPHGSIGQFISNDPFQDEPQSILQGFSGSGNDQLFIIPSDTDMSVPIPQSQVVDVPEFTTSPLCDGSASKVDHVTPQETGDPFGSSDTQQIITSTTTNDIFDFSLGLLTGIFEDASGENTDNRKLFDNPQSYQHSRETSDLSLVESDMSVSHSTPTVVQEIKIDPHGSIGQFISNDPFQDEPQSILQGFSGSGNDQLFIIPSDTDMSVPIPQSQVVDVPEFTTSPLCDGSASKVDHVTPQETGDPFGSSDTQQIITSTTTNDIFDFSLGLLTGIFEDASGENTDNRKLFDNPQSYQHSRETSDLSLVESDMSVSHSTPTVVQEIKIDPHGSIGQFISNDPFQDEPQSILQGFSGSGNDQLFIIPSDTDMSVPIPQSQVVDVPEFTTGPLCDGSASKVDHVTPQETGDPFGSSDTQQIITSTTTNDIFDFSLGLLTGIFEDASGENTDNRKLFDNPQSYQHSRETSDLSLVESDMSVSHSTPTVVQEIKIDPHGSIGQFISNDPFQDEPQSILQGFSGSGNDQLFIIPSDTDMSVPIPQSQVVDVPEFTTGPLCDGSASKVDHVTPQETGDPFGSSDTQQIITSTTTNDIFDFSLGHGGLTNETPAEFTDPFAMYQHNTAENDEVIGSITVHHFVDPNPTPVAAHESPAPTDPWSFGSNSQTGQHNVDFDIFNSESSALFALPAGNIFDQRVLEVSPDFQLLDQNFGISDTSAMGSDMFTLQLHSATNSGTVRDILGSDSSSNTAQPVQSNLFMGDILTLDTGKQSISDTNTVTDFWGDLGSSAEQKTENPAANNNWMDDLFG</sequence>
<feature type="region of interest" description="Disordered" evidence="5">
    <location>
        <begin position="1286"/>
        <end position="1306"/>
    </location>
</feature>
<dbReference type="InterPro" id="IPR001781">
    <property type="entry name" value="Znf_LIM"/>
</dbReference>
<dbReference type="PANTHER" id="PTHR24206">
    <property type="entry name" value="OS06G0237300 PROTEIN"/>
    <property type="match status" value="1"/>
</dbReference>
<dbReference type="Gene3D" id="2.10.110.10">
    <property type="entry name" value="Cysteine Rich Protein"/>
    <property type="match status" value="1"/>
</dbReference>
<feature type="compositionally biased region" description="Polar residues" evidence="5">
    <location>
        <begin position="456"/>
        <end position="468"/>
    </location>
</feature>
<organism evidence="7 8">
    <name type="scientific">Muraenolepis orangiensis</name>
    <name type="common">Patagonian moray cod</name>
    <dbReference type="NCBI Taxonomy" id="630683"/>
    <lineage>
        <taxon>Eukaryota</taxon>
        <taxon>Metazoa</taxon>
        <taxon>Chordata</taxon>
        <taxon>Craniata</taxon>
        <taxon>Vertebrata</taxon>
        <taxon>Euteleostomi</taxon>
        <taxon>Actinopterygii</taxon>
        <taxon>Neopterygii</taxon>
        <taxon>Teleostei</taxon>
        <taxon>Neoteleostei</taxon>
        <taxon>Acanthomorphata</taxon>
        <taxon>Zeiogadaria</taxon>
        <taxon>Gadariae</taxon>
        <taxon>Gadiformes</taxon>
        <taxon>Muraenolepidoidei</taxon>
        <taxon>Muraenolepididae</taxon>
        <taxon>Muraenolepis</taxon>
    </lineage>
</organism>
<dbReference type="Proteomes" id="UP001148018">
    <property type="component" value="Unassembled WGS sequence"/>
</dbReference>
<feature type="region of interest" description="Disordered" evidence="5">
    <location>
        <begin position="639"/>
        <end position="661"/>
    </location>
</feature>
<accession>A0A9Q0DY79</accession>
<reference evidence="7" key="1">
    <citation type="submission" date="2022-07" db="EMBL/GenBank/DDBJ databases">
        <title>Chromosome-level genome of Muraenolepis orangiensis.</title>
        <authorList>
            <person name="Kim J."/>
        </authorList>
    </citation>
    <scope>NUCLEOTIDE SEQUENCE</scope>
    <source>
        <strain evidence="7">KU_S4_2022</strain>
        <tissue evidence="7">Muscle</tissue>
    </source>
</reference>
<dbReference type="GO" id="GO:0046872">
    <property type="term" value="F:metal ion binding"/>
    <property type="evidence" value="ECO:0007669"/>
    <property type="project" value="UniProtKB-KW"/>
</dbReference>
<feature type="region of interest" description="Disordered" evidence="5">
    <location>
        <begin position="960"/>
        <end position="980"/>
    </location>
</feature>
<dbReference type="EMBL" id="JANIIK010000111">
    <property type="protein sequence ID" value="KAJ3595698.1"/>
    <property type="molecule type" value="Genomic_DNA"/>
</dbReference>
<evidence type="ECO:0000256" key="4">
    <source>
        <dbReference type="PROSITE-ProRule" id="PRU00125"/>
    </source>
</evidence>
<gene>
    <name evidence="7" type="ORF">NHX12_005001</name>
</gene>
<feature type="region of interest" description="Disordered" evidence="5">
    <location>
        <begin position="1786"/>
        <end position="1807"/>
    </location>
</feature>
<feature type="compositionally biased region" description="Polar residues" evidence="5">
    <location>
        <begin position="652"/>
        <end position="661"/>
    </location>
</feature>
<name>A0A9Q0DY79_9TELE</name>
<keyword evidence="2 4" id="KW-0862">Zinc</keyword>
<keyword evidence="3 4" id="KW-0440">LIM domain</keyword>
<dbReference type="PROSITE" id="PS50023">
    <property type="entry name" value="LIM_DOMAIN_2"/>
    <property type="match status" value="1"/>
</dbReference>
<feature type="region of interest" description="Disordered" evidence="5">
    <location>
        <begin position="793"/>
        <end position="817"/>
    </location>
</feature>
<feature type="region of interest" description="Disordered" evidence="5">
    <location>
        <begin position="1123"/>
        <end position="1142"/>
    </location>
</feature>
<evidence type="ECO:0000313" key="8">
    <source>
        <dbReference type="Proteomes" id="UP001148018"/>
    </source>
</evidence>
<evidence type="ECO:0000256" key="1">
    <source>
        <dbReference type="ARBA" id="ARBA00022723"/>
    </source>
</evidence>
<evidence type="ECO:0000256" key="2">
    <source>
        <dbReference type="ARBA" id="ARBA00022833"/>
    </source>
</evidence>
<evidence type="ECO:0000256" key="3">
    <source>
        <dbReference type="ARBA" id="ARBA00023038"/>
    </source>
</evidence>
<feature type="region of interest" description="Disordered" evidence="5">
    <location>
        <begin position="72"/>
        <end position="94"/>
    </location>
</feature>
<evidence type="ECO:0000259" key="6">
    <source>
        <dbReference type="PROSITE" id="PS50023"/>
    </source>
</evidence>
<keyword evidence="8" id="KW-1185">Reference proteome</keyword>
<feature type="region of interest" description="Disordered" evidence="5">
    <location>
        <begin position="1449"/>
        <end position="1468"/>
    </location>
</feature>
<evidence type="ECO:0000313" key="7">
    <source>
        <dbReference type="EMBL" id="KAJ3595698.1"/>
    </source>
</evidence>
<evidence type="ECO:0000256" key="5">
    <source>
        <dbReference type="SAM" id="MobiDB-lite"/>
    </source>
</evidence>
<dbReference type="OrthoDB" id="6129702at2759"/>
<protein>
    <recommendedName>
        <fullName evidence="6">LIM zinc-binding domain-containing protein</fullName>
    </recommendedName>
</protein>
<dbReference type="SUPFAM" id="SSF57716">
    <property type="entry name" value="Glucocorticoid receptor-like (DNA-binding domain)"/>
    <property type="match status" value="1"/>
</dbReference>
<comment type="caution">
    <text evidence="7">The sequence shown here is derived from an EMBL/GenBank/DDBJ whole genome shotgun (WGS) entry which is preliminary data.</text>
</comment>
<feature type="compositionally biased region" description="Polar residues" evidence="5">
    <location>
        <begin position="1787"/>
        <end position="1801"/>
    </location>
</feature>
<proteinExistence type="predicted"/>
<feature type="region of interest" description="Disordered" evidence="5">
    <location>
        <begin position="346"/>
        <end position="370"/>
    </location>
</feature>
<dbReference type="SMART" id="SM00132">
    <property type="entry name" value="LIM"/>
    <property type="match status" value="1"/>
</dbReference>